<dbReference type="EMBL" id="JAWDJW010001306">
    <property type="protein sequence ID" value="KAK3079195.1"/>
    <property type="molecule type" value="Genomic_DNA"/>
</dbReference>
<organism evidence="1 2">
    <name type="scientific">Coniosporium uncinatum</name>
    <dbReference type="NCBI Taxonomy" id="93489"/>
    <lineage>
        <taxon>Eukaryota</taxon>
        <taxon>Fungi</taxon>
        <taxon>Dikarya</taxon>
        <taxon>Ascomycota</taxon>
        <taxon>Pezizomycotina</taxon>
        <taxon>Dothideomycetes</taxon>
        <taxon>Dothideomycetes incertae sedis</taxon>
        <taxon>Coniosporium</taxon>
    </lineage>
</organism>
<name>A0ACC3DR56_9PEZI</name>
<accession>A0ACC3DR56</accession>
<comment type="caution">
    <text evidence="1">The sequence shown here is derived from an EMBL/GenBank/DDBJ whole genome shotgun (WGS) entry which is preliminary data.</text>
</comment>
<reference evidence="1" key="1">
    <citation type="submission" date="2024-09" db="EMBL/GenBank/DDBJ databases">
        <title>Black Yeasts Isolated from many extreme environments.</title>
        <authorList>
            <person name="Coleine C."/>
            <person name="Stajich J.E."/>
            <person name="Selbmann L."/>
        </authorList>
    </citation>
    <scope>NUCLEOTIDE SEQUENCE</scope>
    <source>
        <strain evidence="1">CCFEE 5737</strain>
    </source>
</reference>
<gene>
    <name evidence="1" type="ORF">LTS18_005498</name>
</gene>
<protein>
    <submittedName>
        <fullName evidence="1">Uncharacterized protein</fullName>
    </submittedName>
</protein>
<keyword evidence="2" id="KW-1185">Reference proteome</keyword>
<sequence length="218" mass="23400">METASSDDILLAQRIISAAGRHDFNALRVSLSEGSANVQDPTTGTSPLHAAVAACERKDTSADANGAVNDTDTVSEEGAAKTVEYLLQNGAIWNDLNKDNETPGCVAHRLGLHKLYEIMVAAGVRAELLFSKMEDLGVETEDIVIVEGEESTTAAADSAPPEQETETETETERPSKKFKPTEASDDLDDVSLDNRAYLKSPLRFSEDSKILLDSSDNA</sequence>
<evidence type="ECO:0000313" key="1">
    <source>
        <dbReference type="EMBL" id="KAK3079195.1"/>
    </source>
</evidence>
<proteinExistence type="predicted"/>
<evidence type="ECO:0000313" key="2">
    <source>
        <dbReference type="Proteomes" id="UP001186974"/>
    </source>
</evidence>
<feature type="non-terminal residue" evidence="1">
    <location>
        <position position="218"/>
    </location>
</feature>
<dbReference type="Proteomes" id="UP001186974">
    <property type="component" value="Unassembled WGS sequence"/>
</dbReference>